<reference evidence="6" key="2">
    <citation type="journal article" date="2012" name="PLoS ONE">
        <title>A Deeply Branching Thermophilic Bacterium with an Ancient Acetyl-CoA Pathway Dominates a Subsurface Ecosystem.</title>
        <authorList>
            <person name="Takami H."/>
            <person name="Noguchi H."/>
            <person name="Takaki Y."/>
            <person name="Uchiyama I."/>
            <person name="Toyoda A."/>
            <person name="Nishi S."/>
            <person name="Chee G.-J."/>
            <person name="Arai W."/>
            <person name="Nunoura T."/>
            <person name="Itoh T."/>
            <person name="Hattori M."/>
            <person name="Takai K."/>
        </authorList>
    </citation>
    <scope>NUCLEOTIDE SEQUENCE</scope>
</reference>
<proteinExistence type="inferred from homology"/>
<name>H5SGC7_9ZZZZ</name>
<dbReference type="InterPro" id="IPR003439">
    <property type="entry name" value="ABC_transporter-like_ATP-bd"/>
</dbReference>
<dbReference type="PANTHER" id="PTHR43335">
    <property type="entry name" value="ABC TRANSPORTER, ATP-BINDING PROTEIN"/>
    <property type="match status" value="1"/>
</dbReference>
<reference evidence="6" key="1">
    <citation type="journal article" date="2005" name="Environ. Microbiol.">
        <title>Genetic and functional properties of uncultivated thermophilic crenarchaeotes from a subsurface gold mine as revealed by analysis of genome fragments.</title>
        <authorList>
            <person name="Nunoura T."/>
            <person name="Hirayama H."/>
            <person name="Takami H."/>
            <person name="Oida H."/>
            <person name="Nishi S."/>
            <person name="Shimamura S."/>
            <person name="Suzuki Y."/>
            <person name="Inagaki F."/>
            <person name="Takai K."/>
            <person name="Nealson K.H."/>
            <person name="Horikoshi K."/>
        </authorList>
    </citation>
    <scope>NUCLEOTIDE SEQUENCE</scope>
</reference>
<dbReference type="InterPro" id="IPR027417">
    <property type="entry name" value="P-loop_NTPase"/>
</dbReference>
<protein>
    <submittedName>
        <fullName evidence="6">Antibiotic transport system ATP-binding protein</fullName>
    </submittedName>
</protein>
<gene>
    <name evidence="6" type="ORF">HGMM_F24F10C31</name>
</gene>
<dbReference type="GO" id="GO:0005524">
    <property type="term" value="F:ATP binding"/>
    <property type="evidence" value="ECO:0007669"/>
    <property type="project" value="UniProtKB-KW"/>
</dbReference>
<evidence type="ECO:0000256" key="3">
    <source>
        <dbReference type="ARBA" id="ARBA00022741"/>
    </source>
</evidence>
<dbReference type="InterPro" id="IPR003593">
    <property type="entry name" value="AAA+_ATPase"/>
</dbReference>
<dbReference type="SMART" id="SM00382">
    <property type="entry name" value="AAA"/>
    <property type="match status" value="1"/>
</dbReference>
<dbReference type="SUPFAM" id="SSF52540">
    <property type="entry name" value="P-loop containing nucleoside triphosphate hydrolases"/>
    <property type="match status" value="1"/>
</dbReference>
<dbReference type="PANTHER" id="PTHR43335:SF4">
    <property type="entry name" value="ABC TRANSPORTER, ATP-BINDING PROTEIN"/>
    <property type="match status" value="1"/>
</dbReference>
<comment type="similarity">
    <text evidence="1">Belongs to the ABC transporter superfamily.</text>
</comment>
<dbReference type="InterPro" id="IPR017871">
    <property type="entry name" value="ABC_transporter-like_CS"/>
</dbReference>
<evidence type="ECO:0000256" key="1">
    <source>
        <dbReference type="ARBA" id="ARBA00005417"/>
    </source>
</evidence>
<keyword evidence="2" id="KW-0813">Transport</keyword>
<evidence type="ECO:0000256" key="4">
    <source>
        <dbReference type="ARBA" id="ARBA00022840"/>
    </source>
</evidence>
<dbReference type="PROSITE" id="PS50893">
    <property type="entry name" value="ABC_TRANSPORTER_2"/>
    <property type="match status" value="1"/>
</dbReference>
<keyword evidence="4 6" id="KW-0067">ATP-binding</keyword>
<dbReference type="Gene3D" id="3.40.50.300">
    <property type="entry name" value="P-loop containing nucleotide triphosphate hydrolases"/>
    <property type="match status" value="1"/>
</dbReference>
<dbReference type="GO" id="GO:0016887">
    <property type="term" value="F:ATP hydrolysis activity"/>
    <property type="evidence" value="ECO:0007669"/>
    <property type="project" value="InterPro"/>
</dbReference>
<evidence type="ECO:0000313" key="6">
    <source>
        <dbReference type="EMBL" id="BAL55213.1"/>
    </source>
</evidence>
<dbReference type="PROSITE" id="PS00211">
    <property type="entry name" value="ABC_TRANSPORTER_1"/>
    <property type="match status" value="1"/>
</dbReference>
<dbReference type="Pfam" id="PF00005">
    <property type="entry name" value="ABC_tran"/>
    <property type="match status" value="1"/>
</dbReference>
<accession>H5SGC7</accession>
<sequence>MGSASVLEVQGLTKRFGDRVAVDGVSFRLGPGELVGLLGPNGAGKTTTLSMIAGLVRPTAGRIVVFGRPLDEDRSVLRRVGLMPEVASFYPYLNARQNLRVMAHVYGADPRQIDPLLEQVGLAEHADRPFRTYSQGMRQMLSLANALLGDPDLLLLDEPTNGLDPFGQQRVHQLLRDLAARGKAVVLSSHLLRDVQELCQRVIIIHRGKLLEDSPIERLLRPGELRVLLRTVADDRALVLLSGPARPPWVSAVDRHDDHLVVHLPSERVPELSAFLVQHELYLRELRPVEGDLVSTFVELTSRGPTGTEE</sequence>
<evidence type="ECO:0000259" key="5">
    <source>
        <dbReference type="PROSITE" id="PS50893"/>
    </source>
</evidence>
<evidence type="ECO:0000256" key="2">
    <source>
        <dbReference type="ARBA" id="ARBA00022448"/>
    </source>
</evidence>
<keyword evidence="3" id="KW-0547">Nucleotide-binding</keyword>
<dbReference type="EMBL" id="AP011712">
    <property type="protein sequence ID" value="BAL55213.1"/>
    <property type="molecule type" value="Genomic_DNA"/>
</dbReference>
<dbReference type="AlphaFoldDB" id="H5SGC7"/>
<organism evidence="6">
    <name type="scientific">uncultured prokaryote</name>
    <dbReference type="NCBI Taxonomy" id="198431"/>
    <lineage>
        <taxon>unclassified sequences</taxon>
        <taxon>environmental samples</taxon>
    </lineage>
</organism>
<feature type="domain" description="ABC transporter" evidence="5">
    <location>
        <begin position="7"/>
        <end position="232"/>
    </location>
</feature>